<proteinExistence type="predicted"/>
<accession>A0A9P6T929</accession>
<name>A0A9P6T929_9BASI</name>
<dbReference type="AlphaFoldDB" id="A0A9P6T929"/>
<keyword evidence="2" id="KW-1185">Reference proteome</keyword>
<sequence length="171" mass="19262">MESLTDILIKIIYQFFPSTRQLWSNNTSFSKTAAKVTPGFDLRIGQTSDSGPKTTQNIVLKGVAGNTDLDNIPTANHPFINPLGGRLTPVMFCNDMRSIERNVVVHGSKRKVFFFPKPKTEGSVSERPSYRGTLAYLSGHFFWPRQSFVAVPDNCPQRRPKYPWPDQETAP</sequence>
<dbReference type="EMBL" id="MU167313">
    <property type="protein sequence ID" value="KAG0143661.1"/>
    <property type="molecule type" value="Genomic_DNA"/>
</dbReference>
<evidence type="ECO:0000313" key="2">
    <source>
        <dbReference type="Proteomes" id="UP000886653"/>
    </source>
</evidence>
<protein>
    <submittedName>
        <fullName evidence="1">Uncharacterized protein</fullName>
    </submittedName>
</protein>
<evidence type="ECO:0000313" key="1">
    <source>
        <dbReference type="EMBL" id="KAG0143661.1"/>
    </source>
</evidence>
<dbReference type="Proteomes" id="UP000886653">
    <property type="component" value="Unassembled WGS sequence"/>
</dbReference>
<comment type="caution">
    <text evidence="1">The sequence shown here is derived from an EMBL/GenBank/DDBJ whole genome shotgun (WGS) entry which is preliminary data.</text>
</comment>
<organism evidence="1 2">
    <name type="scientific">Cronartium quercuum f. sp. fusiforme G11</name>
    <dbReference type="NCBI Taxonomy" id="708437"/>
    <lineage>
        <taxon>Eukaryota</taxon>
        <taxon>Fungi</taxon>
        <taxon>Dikarya</taxon>
        <taxon>Basidiomycota</taxon>
        <taxon>Pucciniomycotina</taxon>
        <taxon>Pucciniomycetes</taxon>
        <taxon>Pucciniales</taxon>
        <taxon>Coleosporiaceae</taxon>
        <taxon>Cronartium</taxon>
    </lineage>
</organism>
<gene>
    <name evidence="1" type="ORF">CROQUDRAFT_109013</name>
</gene>
<reference evidence="1" key="1">
    <citation type="submission" date="2013-11" db="EMBL/GenBank/DDBJ databases">
        <title>Genome sequence of the fusiform rust pathogen reveals effectors for host alternation and coevolution with pine.</title>
        <authorList>
            <consortium name="DOE Joint Genome Institute"/>
            <person name="Smith K."/>
            <person name="Pendleton A."/>
            <person name="Kubisiak T."/>
            <person name="Anderson C."/>
            <person name="Salamov A."/>
            <person name="Aerts A."/>
            <person name="Riley R."/>
            <person name="Clum A."/>
            <person name="Lindquist E."/>
            <person name="Ence D."/>
            <person name="Campbell M."/>
            <person name="Kronenberg Z."/>
            <person name="Feau N."/>
            <person name="Dhillon B."/>
            <person name="Hamelin R."/>
            <person name="Burleigh J."/>
            <person name="Smith J."/>
            <person name="Yandell M."/>
            <person name="Nelson C."/>
            <person name="Grigoriev I."/>
            <person name="Davis J."/>
        </authorList>
    </citation>
    <scope>NUCLEOTIDE SEQUENCE</scope>
    <source>
        <strain evidence="1">G11</strain>
    </source>
</reference>